<feature type="region of interest" description="Disordered" evidence="1">
    <location>
        <begin position="93"/>
        <end position="141"/>
    </location>
</feature>
<feature type="compositionally biased region" description="Basic residues" evidence="1">
    <location>
        <begin position="10"/>
        <end position="19"/>
    </location>
</feature>
<feature type="compositionally biased region" description="Basic and acidic residues" evidence="1">
    <location>
        <begin position="572"/>
        <end position="586"/>
    </location>
</feature>
<dbReference type="EMBL" id="MCGT01000001">
    <property type="protein sequence ID" value="ORX62574.1"/>
    <property type="molecule type" value="Genomic_DNA"/>
</dbReference>
<comment type="caution">
    <text evidence="2">The sequence shown here is derived from an EMBL/GenBank/DDBJ whole genome shotgun (WGS) entry which is preliminary data.</text>
</comment>
<feature type="compositionally biased region" description="Pro residues" evidence="1">
    <location>
        <begin position="216"/>
        <end position="230"/>
    </location>
</feature>
<name>A0A1X2GY57_9FUNG</name>
<reference evidence="2 3" key="1">
    <citation type="submission" date="2016-07" db="EMBL/GenBank/DDBJ databases">
        <title>Pervasive Adenine N6-methylation of Active Genes in Fungi.</title>
        <authorList>
            <consortium name="DOE Joint Genome Institute"/>
            <person name="Mondo S.J."/>
            <person name="Dannebaum R.O."/>
            <person name="Kuo R.C."/>
            <person name="Labutti K."/>
            <person name="Haridas S."/>
            <person name="Kuo A."/>
            <person name="Salamov A."/>
            <person name="Ahrendt S.R."/>
            <person name="Lipzen A."/>
            <person name="Sullivan W."/>
            <person name="Andreopoulos W.B."/>
            <person name="Clum A."/>
            <person name="Lindquist E."/>
            <person name="Daum C."/>
            <person name="Ramamoorthy G.K."/>
            <person name="Gryganskyi A."/>
            <person name="Culley D."/>
            <person name="Magnuson J.K."/>
            <person name="James T.Y."/>
            <person name="O'Malley M.A."/>
            <person name="Stajich J.E."/>
            <person name="Spatafora J.W."/>
            <person name="Visel A."/>
            <person name="Grigoriev I.V."/>
        </authorList>
    </citation>
    <scope>NUCLEOTIDE SEQUENCE [LARGE SCALE GENOMIC DNA]</scope>
    <source>
        <strain evidence="2 3">NRRL 3301</strain>
    </source>
</reference>
<protein>
    <submittedName>
        <fullName evidence="2">Uncharacterized protein</fullName>
    </submittedName>
</protein>
<dbReference type="STRING" id="101127.A0A1X2GY57"/>
<feature type="region of interest" description="Disordered" evidence="1">
    <location>
        <begin position="563"/>
        <end position="592"/>
    </location>
</feature>
<feature type="compositionally biased region" description="Basic residues" evidence="1">
    <location>
        <begin position="103"/>
        <end position="131"/>
    </location>
</feature>
<accession>A0A1X2GY57</accession>
<feature type="region of interest" description="Disordered" evidence="1">
    <location>
        <begin position="162"/>
        <end position="233"/>
    </location>
</feature>
<evidence type="ECO:0000313" key="2">
    <source>
        <dbReference type="EMBL" id="ORX62574.1"/>
    </source>
</evidence>
<proteinExistence type="predicted"/>
<keyword evidence="3" id="KW-1185">Reference proteome</keyword>
<dbReference type="Proteomes" id="UP000242146">
    <property type="component" value="Unassembled WGS sequence"/>
</dbReference>
<organism evidence="2 3">
    <name type="scientific">Hesseltinella vesiculosa</name>
    <dbReference type="NCBI Taxonomy" id="101127"/>
    <lineage>
        <taxon>Eukaryota</taxon>
        <taxon>Fungi</taxon>
        <taxon>Fungi incertae sedis</taxon>
        <taxon>Mucoromycota</taxon>
        <taxon>Mucoromycotina</taxon>
        <taxon>Mucoromycetes</taxon>
        <taxon>Mucorales</taxon>
        <taxon>Cunninghamellaceae</taxon>
        <taxon>Hesseltinella</taxon>
    </lineage>
</organism>
<gene>
    <name evidence="2" type="ORF">DM01DRAFT_1403049</name>
</gene>
<feature type="region of interest" description="Disordered" evidence="1">
    <location>
        <begin position="1"/>
        <end position="22"/>
    </location>
</feature>
<evidence type="ECO:0000313" key="3">
    <source>
        <dbReference type="Proteomes" id="UP000242146"/>
    </source>
</evidence>
<dbReference type="OrthoDB" id="2290282at2759"/>
<evidence type="ECO:0000256" key="1">
    <source>
        <dbReference type="SAM" id="MobiDB-lite"/>
    </source>
</evidence>
<dbReference type="AlphaFoldDB" id="A0A1X2GY57"/>
<sequence length="893" mass="99275">MADLEQPTTKRTKSKKKHAYLPAQTASSFGQLSYTPMDFPVDHVDDYLGTYMNQLTLDDDTMYPLYLGSEPTTPRPHSSLPWSTSNYYDTDPYALYPADPRSSPHKHSQSRRRRPTKPRRNSKKKPARRFSRPSTPELGYWPLDGDIRDQFYDTRDWYENVYPDPTAPPARSRKKKKNRPPLLRSHSMGATRPSSSARRHPDHVTFADMPDDFHFGPPPHSHAIPHPFPPDDLEPDDAYFIGVRSAPTSPLMRPHRFDNVDDLLPVAPPSILRRASSMHMPAMPPADIPGPSQNINPPPPILRRHSTIGVAEDVMGSENMAMGDWFPQQQHPSGLPGPPGSNGMMSGSFIPIGTGPIPNGHHHLPSEHLDGSTVTMPPPALVNRHAQQIDPTLQSPPSNADNAASSAIQASAATSMGITSDINPMPTMVPPQMPTMPNANMMNNSILPPIPMMNTMPTHSGMMGMGMPPAFHPQPPPFGNPAFGMPLGPQSMPHGMGPHLPFMNGGHNYMMPPFDPRMMPDGGGMHPPFGFGMPPGGMDPMMMNDMGMMPPMMGMDGDNMPLEKSSKKAKKGDKAKDKKVTIHDPASETLPMVTGSDMNHGLPPLSSGPVAAAAAAMAASVAAAPPEPGPVVALEPPPLPDAPPLEQAAAVAERAMTPVDAVVAEHARALKKKSSLWNLFGLGGLKGQVPFRDALPHWDSMILPPMHHHHGHEALNHPYFREFNRDIVKYHHHNWGELPNKGLEEKINQIRRLPYVFCFIATTNPGVRTYFAFRYHNQLKLNRALRTNRNRVIAIDNEPNIRGRAYVNAITGYAFSYESMFATTKRHLRVERITQDQFQSVQVPISMDLFYRYVQPQARRQSQSYMRHFNDLFVKDINRGREDPFHYLPPQHR</sequence>